<organism evidence="7 8">
    <name type="scientific">Myripristis murdjan</name>
    <name type="common">pinecone soldierfish</name>
    <dbReference type="NCBI Taxonomy" id="586833"/>
    <lineage>
        <taxon>Eukaryota</taxon>
        <taxon>Metazoa</taxon>
        <taxon>Chordata</taxon>
        <taxon>Craniata</taxon>
        <taxon>Vertebrata</taxon>
        <taxon>Euteleostomi</taxon>
        <taxon>Actinopterygii</taxon>
        <taxon>Neopterygii</taxon>
        <taxon>Teleostei</taxon>
        <taxon>Neoteleostei</taxon>
        <taxon>Acanthomorphata</taxon>
        <taxon>Holocentriformes</taxon>
        <taxon>Holocentridae</taxon>
        <taxon>Myripristis</taxon>
    </lineage>
</organism>
<dbReference type="InterPro" id="IPR005828">
    <property type="entry name" value="MFS_sugar_transport-like"/>
</dbReference>
<feature type="transmembrane region" description="Helical" evidence="5">
    <location>
        <begin position="165"/>
        <end position="183"/>
    </location>
</feature>
<feature type="domain" description="Major facilitator superfamily (MFS) profile" evidence="6">
    <location>
        <begin position="83"/>
        <end position="415"/>
    </location>
</feature>
<keyword evidence="2 5" id="KW-0812">Transmembrane</keyword>
<evidence type="ECO:0000256" key="1">
    <source>
        <dbReference type="ARBA" id="ARBA00004141"/>
    </source>
</evidence>
<dbReference type="InterPro" id="IPR020846">
    <property type="entry name" value="MFS_dom"/>
</dbReference>
<reference evidence="7" key="1">
    <citation type="submission" date="2019-06" db="EMBL/GenBank/DDBJ databases">
        <authorList>
            <consortium name="Wellcome Sanger Institute Data Sharing"/>
        </authorList>
    </citation>
    <scope>NUCLEOTIDE SEQUENCE [LARGE SCALE GENOMIC DNA]</scope>
</reference>
<evidence type="ECO:0000259" key="6">
    <source>
        <dbReference type="PROSITE" id="PS50850"/>
    </source>
</evidence>
<evidence type="ECO:0000313" key="8">
    <source>
        <dbReference type="Proteomes" id="UP000472263"/>
    </source>
</evidence>
<comment type="subcellular location">
    <subcellularLocation>
        <location evidence="1">Membrane</location>
        <topology evidence="1">Multi-pass membrane protein</topology>
    </subcellularLocation>
</comment>
<keyword evidence="8" id="KW-1185">Reference proteome</keyword>
<dbReference type="GeneTree" id="ENSGT00940000154607"/>
<sequence length="415" mass="46166">MSNFGQILKEIGEFGLFHKLLLAALCLPGIFTAFELIGQVFTGMNFPHHCDTGWILAHGSNLTYERQKNLTLPVNKDGEFESCLMFTPVDLDLETIEAYGIDSTTKCVNGWDYEAPEGASSIVTEFNLVCDRSSLRAASQSIFMAGLLAGALIFGPMADRFGRRFVILLSTLLLLLFGVGAAFSPSIYVYMVARFVSGTAVSGNMMNSFVIGAEWTDSSRVALFTYVPLIFVPVGLTVLAGIAYLIRSWRTLQLVLFSPLLLVLAIFYWILPESARWLMTQGRKEDLQREIRRAARMNRRKVPEALLEQMRVEGSSKKGSMMDIFRISYLRKRALIMNCVWFGASMVYFGLSLSVGDFGLDIYLTQFIFGIVEIPAYLGSLAFIQHFGRRIYQAGVLLISGCACLVIPAIPKGNF</sequence>
<keyword evidence="3 5" id="KW-1133">Transmembrane helix</keyword>
<feature type="transmembrane region" description="Helical" evidence="5">
    <location>
        <begin position="137"/>
        <end position="158"/>
    </location>
</feature>
<feature type="transmembrane region" description="Helical" evidence="5">
    <location>
        <begin position="189"/>
        <end position="211"/>
    </location>
</feature>
<evidence type="ECO:0000256" key="2">
    <source>
        <dbReference type="ARBA" id="ARBA00022692"/>
    </source>
</evidence>
<keyword evidence="4 5" id="KW-0472">Membrane</keyword>
<gene>
    <name evidence="7" type="primary">SLC22A13</name>
    <name evidence="7" type="synonym">LOC115378981</name>
</gene>
<feature type="transmembrane region" description="Helical" evidence="5">
    <location>
        <begin position="20"/>
        <end position="41"/>
    </location>
</feature>
<dbReference type="Proteomes" id="UP000472263">
    <property type="component" value="Chromosome 20"/>
</dbReference>
<evidence type="ECO:0000256" key="5">
    <source>
        <dbReference type="SAM" id="Phobius"/>
    </source>
</evidence>
<feature type="transmembrane region" description="Helical" evidence="5">
    <location>
        <begin position="362"/>
        <end position="384"/>
    </location>
</feature>
<evidence type="ECO:0000313" key="7">
    <source>
        <dbReference type="Ensembl" id="ENSMMDP00005031513.1"/>
    </source>
</evidence>
<dbReference type="InterPro" id="IPR036259">
    <property type="entry name" value="MFS_trans_sf"/>
</dbReference>
<feature type="transmembrane region" description="Helical" evidence="5">
    <location>
        <begin position="391"/>
        <end position="410"/>
    </location>
</feature>
<feature type="transmembrane region" description="Helical" evidence="5">
    <location>
        <begin position="335"/>
        <end position="356"/>
    </location>
</feature>
<accession>A0A667YYQ5</accession>
<dbReference type="AlphaFoldDB" id="A0A667YYQ5"/>
<feature type="transmembrane region" description="Helical" evidence="5">
    <location>
        <begin position="223"/>
        <end position="246"/>
    </location>
</feature>
<dbReference type="GO" id="GO:0016020">
    <property type="term" value="C:membrane"/>
    <property type="evidence" value="ECO:0007669"/>
    <property type="project" value="UniProtKB-SubCell"/>
</dbReference>
<dbReference type="PROSITE" id="PS50850">
    <property type="entry name" value="MFS"/>
    <property type="match status" value="1"/>
</dbReference>
<protein>
    <submittedName>
        <fullName evidence="7">Solute carrier family 22 member 13b</fullName>
    </submittedName>
</protein>
<dbReference type="Pfam" id="PF00083">
    <property type="entry name" value="Sugar_tr"/>
    <property type="match status" value="1"/>
</dbReference>
<feature type="transmembrane region" description="Helical" evidence="5">
    <location>
        <begin position="252"/>
        <end position="271"/>
    </location>
</feature>
<dbReference type="GO" id="GO:0022857">
    <property type="term" value="F:transmembrane transporter activity"/>
    <property type="evidence" value="ECO:0007669"/>
    <property type="project" value="InterPro"/>
</dbReference>
<reference evidence="7" key="3">
    <citation type="submission" date="2025-09" db="UniProtKB">
        <authorList>
            <consortium name="Ensembl"/>
        </authorList>
    </citation>
    <scope>IDENTIFICATION</scope>
</reference>
<dbReference type="PANTHER" id="PTHR24064">
    <property type="entry name" value="SOLUTE CARRIER FAMILY 22 MEMBER"/>
    <property type="match status" value="1"/>
</dbReference>
<dbReference type="SUPFAM" id="SSF103473">
    <property type="entry name" value="MFS general substrate transporter"/>
    <property type="match status" value="1"/>
</dbReference>
<evidence type="ECO:0000256" key="3">
    <source>
        <dbReference type="ARBA" id="ARBA00022989"/>
    </source>
</evidence>
<dbReference type="Gene3D" id="1.20.1250.20">
    <property type="entry name" value="MFS general substrate transporter like domains"/>
    <property type="match status" value="1"/>
</dbReference>
<proteinExistence type="predicted"/>
<evidence type="ECO:0000256" key="4">
    <source>
        <dbReference type="ARBA" id="ARBA00023136"/>
    </source>
</evidence>
<name>A0A667YYQ5_9TELE</name>
<dbReference type="Ensembl" id="ENSMMDT00005032228.1">
    <property type="protein sequence ID" value="ENSMMDP00005031513.1"/>
    <property type="gene ID" value="ENSMMDG00005014874.1"/>
</dbReference>
<reference evidence="7" key="2">
    <citation type="submission" date="2025-08" db="UniProtKB">
        <authorList>
            <consortium name="Ensembl"/>
        </authorList>
    </citation>
    <scope>IDENTIFICATION</scope>
</reference>
<dbReference type="InParanoid" id="A0A667YYQ5"/>